<organism evidence="2 3">
    <name type="scientific">Allonocardiopsis opalescens</name>
    <dbReference type="NCBI Taxonomy" id="1144618"/>
    <lineage>
        <taxon>Bacteria</taxon>
        <taxon>Bacillati</taxon>
        <taxon>Actinomycetota</taxon>
        <taxon>Actinomycetes</taxon>
        <taxon>Streptosporangiales</taxon>
        <taxon>Allonocardiopsis</taxon>
    </lineage>
</organism>
<dbReference type="Proteomes" id="UP000237846">
    <property type="component" value="Unassembled WGS sequence"/>
</dbReference>
<feature type="region of interest" description="Disordered" evidence="1">
    <location>
        <begin position="27"/>
        <end position="93"/>
    </location>
</feature>
<gene>
    <name evidence="2" type="ORF">CLV72_105324</name>
</gene>
<reference evidence="2 3" key="1">
    <citation type="submission" date="2018-03" db="EMBL/GenBank/DDBJ databases">
        <title>Genomic Encyclopedia of Archaeal and Bacterial Type Strains, Phase II (KMG-II): from individual species to whole genera.</title>
        <authorList>
            <person name="Goeker M."/>
        </authorList>
    </citation>
    <scope>NUCLEOTIDE SEQUENCE [LARGE SCALE GENOMIC DNA]</scope>
    <source>
        <strain evidence="2 3">DSM 45601</strain>
    </source>
</reference>
<evidence type="ECO:0000313" key="2">
    <source>
        <dbReference type="EMBL" id="PRX97971.1"/>
    </source>
</evidence>
<dbReference type="RefSeq" id="WP_211302945.1">
    <property type="nucleotide sequence ID" value="NZ_PVZC01000005.1"/>
</dbReference>
<protein>
    <submittedName>
        <fullName evidence="2">Uncharacterized protein</fullName>
    </submittedName>
</protein>
<name>A0A2T0Q2E6_9ACTN</name>
<feature type="compositionally biased region" description="Acidic residues" evidence="1">
    <location>
        <begin position="78"/>
        <end position="93"/>
    </location>
</feature>
<keyword evidence="3" id="KW-1185">Reference proteome</keyword>
<dbReference type="AlphaFoldDB" id="A0A2T0Q2E6"/>
<proteinExistence type="predicted"/>
<accession>A0A2T0Q2E6</accession>
<evidence type="ECO:0000256" key="1">
    <source>
        <dbReference type="SAM" id="MobiDB-lite"/>
    </source>
</evidence>
<comment type="caution">
    <text evidence="2">The sequence shown here is derived from an EMBL/GenBank/DDBJ whole genome shotgun (WGS) entry which is preliminary data.</text>
</comment>
<dbReference type="EMBL" id="PVZC01000005">
    <property type="protein sequence ID" value="PRX97971.1"/>
    <property type="molecule type" value="Genomic_DNA"/>
</dbReference>
<evidence type="ECO:0000313" key="3">
    <source>
        <dbReference type="Proteomes" id="UP000237846"/>
    </source>
</evidence>
<sequence>MSRPRRPRRGDVEFTATVRAAEITFHTRPETSVDFPGEGGRESASGADCTNLPAPVAPGTTYRDVEVDYRLASRLTGEDEPEDSEAPPDDGPP</sequence>